<accession>A0AAW1QNZ6</accession>
<feature type="compositionally biased region" description="Basic and acidic residues" evidence="1">
    <location>
        <begin position="306"/>
        <end position="322"/>
    </location>
</feature>
<evidence type="ECO:0000313" key="2">
    <source>
        <dbReference type="EMBL" id="KAK9823241.1"/>
    </source>
</evidence>
<feature type="region of interest" description="Disordered" evidence="1">
    <location>
        <begin position="385"/>
        <end position="420"/>
    </location>
</feature>
<feature type="compositionally biased region" description="Basic and acidic residues" evidence="1">
    <location>
        <begin position="394"/>
        <end position="406"/>
    </location>
</feature>
<protein>
    <submittedName>
        <fullName evidence="2">Uncharacterized protein</fullName>
    </submittedName>
</protein>
<feature type="region of interest" description="Disordered" evidence="1">
    <location>
        <begin position="457"/>
        <end position="585"/>
    </location>
</feature>
<evidence type="ECO:0000256" key="1">
    <source>
        <dbReference type="SAM" id="MobiDB-lite"/>
    </source>
</evidence>
<gene>
    <name evidence="2" type="ORF">WJX72_001293</name>
</gene>
<keyword evidence="3" id="KW-1185">Reference proteome</keyword>
<name>A0AAW1QNZ6_9CHLO</name>
<proteinExistence type="predicted"/>
<evidence type="ECO:0000313" key="3">
    <source>
        <dbReference type="Proteomes" id="UP001489004"/>
    </source>
</evidence>
<organism evidence="2 3">
    <name type="scientific">[Myrmecia] bisecta</name>
    <dbReference type="NCBI Taxonomy" id="41462"/>
    <lineage>
        <taxon>Eukaryota</taxon>
        <taxon>Viridiplantae</taxon>
        <taxon>Chlorophyta</taxon>
        <taxon>core chlorophytes</taxon>
        <taxon>Trebouxiophyceae</taxon>
        <taxon>Trebouxiales</taxon>
        <taxon>Trebouxiaceae</taxon>
        <taxon>Myrmecia</taxon>
    </lineage>
</organism>
<dbReference type="EMBL" id="JALJOR010000002">
    <property type="protein sequence ID" value="KAK9823241.1"/>
    <property type="molecule type" value="Genomic_DNA"/>
</dbReference>
<feature type="compositionally biased region" description="Polar residues" evidence="1">
    <location>
        <begin position="138"/>
        <end position="148"/>
    </location>
</feature>
<reference evidence="2 3" key="1">
    <citation type="journal article" date="2024" name="Nat. Commun.">
        <title>Phylogenomics reveals the evolutionary origins of lichenization in chlorophyte algae.</title>
        <authorList>
            <person name="Puginier C."/>
            <person name="Libourel C."/>
            <person name="Otte J."/>
            <person name="Skaloud P."/>
            <person name="Haon M."/>
            <person name="Grisel S."/>
            <person name="Petersen M."/>
            <person name="Berrin J.G."/>
            <person name="Delaux P.M."/>
            <person name="Dal Grande F."/>
            <person name="Keller J."/>
        </authorList>
    </citation>
    <scope>NUCLEOTIDE SEQUENCE [LARGE SCALE GENOMIC DNA]</scope>
    <source>
        <strain evidence="2 3">SAG 2043</strain>
    </source>
</reference>
<feature type="compositionally biased region" description="Low complexity" evidence="1">
    <location>
        <begin position="526"/>
        <end position="547"/>
    </location>
</feature>
<sequence length="585" mass="60646">MAGTSENIDTSNRDSGSPLRTLFRKSFSLRGVPEASGLSLASCSLSRVDQLPQLQPIELDIPFESAHQSSLRSGSIRAPSVSGGSTFGADSEAARALAASRKSAMRKEHMAAIAHFNNYAKTMGALRVPKSAAGKSGTLASDTSSASLDQDQQPTTMQPDEALGAESITGFMAPGQRAGRSQRMSGPQSALSAEDAVSAADALAAGGSSDETLPCSRKTAKANLVLPIGKVTSAKASDLDEILGKLDSRLANREAGAEERQQVKAADVTRWIDARLEAKLQKMEEKRAKALNIPLTQDDSSDVEAEPERSAQHDEAGSKDDAAAAQRGTSRSMRSADSKASARPEGSSPGVHSVRGVVSRENSIDEGIIAEGWIVAGTLMSTAAARKHSTSPGKPDKRTGPAKRTEVCASTPPAACKPEDPLEAELAALKAKPRNEMTPQELGRYLEIKIQLARGRSGADTSRAAAPPATPPQILPSRQTKGSLSARGSQNAAPSQAASRKGSSTQASRPASGGHRPLRPSNGNLSARGSHSTGSAAAAATATSSRHLPAYMRATKSCKAKVDAPPGAAKERATAGRSSAGGRWN</sequence>
<feature type="region of interest" description="Disordered" evidence="1">
    <location>
        <begin position="133"/>
        <end position="157"/>
    </location>
</feature>
<dbReference type="Proteomes" id="UP001489004">
    <property type="component" value="Unassembled WGS sequence"/>
</dbReference>
<dbReference type="AlphaFoldDB" id="A0AAW1QNZ6"/>
<feature type="region of interest" description="Disordered" evidence="1">
    <location>
        <begin position="291"/>
        <end position="358"/>
    </location>
</feature>
<feature type="compositionally biased region" description="Polar residues" evidence="1">
    <location>
        <begin position="476"/>
        <end position="509"/>
    </location>
</feature>
<comment type="caution">
    <text evidence="2">The sequence shown here is derived from an EMBL/GenBank/DDBJ whole genome shotgun (WGS) entry which is preliminary data.</text>
</comment>